<dbReference type="Gene3D" id="1.10.287.130">
    <property type="match status" value="1"/>
</dbReference>
<dbReference type="Pfam" id="PF02518">
    <property type="entry name" value="HATPase_c"/>
    <property type="match status" value="1"/>
</dbReference>
<dbReference type="InterPro" id="IPR036097">
    <property type="entry name" value="HisK_dim/P_sf"/>
</dbReference>
<comment type="caution">
    <text evidence="14">The sequence shown here is derived from an EMBL/GenBank/DDBJ whole genome shotgun (WGS) entry which is preliminary data.</text>
</comment>
<protein>
    <recommendedName>
        <fullName evidence="3">histidine kinase</fullName>
        <ecNumber evidence="3">2.7.13.3</ecNumber>
    </recommendedName>
</protein>
<dbReference type="PANTHER" id="PTHR45436:SF5">
    <property type="entry name" value="SENSOR HISTIDINE KINASE TRCS"/>
    <property type="match status" value="1"/>
</dbReference>
<feature type="domain" description="Histidine kinase" evidence="12">
    <location>
        <begin position="275"/>
        <end position="496"/>
    </location>
</feature>
<dbReference type="InterPro" id="IPR036890">
    <property type="entry name" value="HATPase_C_sf"/>
</dbReference>
<evidence type="ECO:0000256" key="3">
    <source>
        <dbReference type="ARBA" id="ARBA00012438"/>
    </source>
</evidence>
<feature type="transmembrane region" description="Helical" evidence="11">
    <location>
        <begin position="38"/>
        <end position="61"/>
    </location>
</feature>
<dbReference type="Pfam" id="PF00672">
    <property type="entry name" value="HAMP"/>
    <property type="match status" value="1"/>
</dbReference>
<evidence type="ECO:0000256" key="9">
    <source>
        <dbReference type="ARBA" id="ARBA00023012"/>
    </source>
</evidence>
<evidence type="ECO:0000256" key="11">
    <source>
        <dbReference type="SAM" id="Phobius"/>
    </source>
</evidence>
<dbReference type="SUPFAM" id="SSF158472">
    <property type="entry name" value="HAMP domain-like"/>
    <property type="match status" value="1"/>
</dbReference>
<keyword evidence="15" id="KW-1185">Reference proteome</keyword>
<dbReference type="EMBL" id="BAABLO010000011">
    <property type="protein sequence ID" value="GAA4728138.1"/>
    <property type="molecule type" value="Genomic_DNA"/>
</dbReference>
<dbReference type="InterPro" id="IPR003661">
    <property type="entry name" value="HisK_dim/P_dom"/>
</dbReference>
<dbReference type="CDD" id="cd00082">
    <property type="entry name" value="HisKA"/>
    <property type="match status" value="1"/>
</dbReference>
<dbReference type="PROSITE" id="PS50885">
    <property type="entry name" value="HAMP"/>
    <property type="match status" value="1"/>
</dbReference>
<accession>A0ABP8YGZ5</accession>
<evidence type="ECO:0000259" key="13">
    <source>
        <dbReference type="PROSITE" id="PS50885"/>
    </source>
</evidence>
<evidence type="ECO:0000256" key="2">
    <source>
        <dbReference type="ARBA" id="ARBA00004236"/>
    </source>
</evidence>
<dbReference type="PROSITE" id="PS50109">
    <property type="entry name" value="HIS_KIN"/>
    <property type="match status" value="1"/>
</dbReference>
<comment type="catalytic activity">
    <reaction evidence="1">
        <text>ATP + protein L-histidine = ADP + protein N-phospho-L-histidine.</text>
        <dbReference type="EC" id="2.7.13.3"/>
    </reaction>
</comment>
<evidence type="ECO:0000256" key="10">
    <source>
        <dbReference type="ARBA" id="ARBA00023136"/>
    </source>
</evidence>
<organism evidence="14 15">
    <name type="scientific">Pedococcus ginsenosidimutans</name>
    <dbReference type="NCBI Taxonomy" id="490570"/>
    <lineage>
        <taxon>Bacteria</taxon>
        <taxon>Bacillati</taxon>
        <taxon>Actinomycetota</taxon>
        <taxon>Actinomycetes</taxon>
        <taxon>Micrococcales</taxon>
        <taxon>Intrasporangiaceae</taxon>
        <taxon>Pedococcus</taxon>
    </lineage>
</organism>
<dbReference type="PANTHER" id="PTHR45436">
    <property type="entry name" value="SENSOR HISTIDINE KINASE YKOH"/>
    <property type="match status" value="1"/>
</dbReference>
<evidence type="ECO:0000313" key="15">
    <source>
        <dbReference type="Proteomes" id="UP001500556"/>
    </source>
</evidence>
<dbReference type="InterPro" id="IPR050428">
    <property type="entry name" value="TCS_sensor_his_kinase"/>
</dbReference>
<keyword evidence="5" id="KW-0808">Transferase</keyword>
<dbReference type="RefSeq" id="WP_345504326.1">
    <property type="nucleotide sequence ID" value="NZ_BAABLO010000011.1"/>
</dbReference>
<evidence type="ECO:0000256" key="8">
    <source>
        <dbReference type="ARBA" id="ARBA00022989"/>
    </source>
</evidence>
<dbReference type="CDD" id="cd06225">
    <property type="entry name" value="HAMP"/>
    <property type="match status" value="1"/>
</dbReference>
<evidence type="ECO:0000259" key="12">
    <source>
        <dbReference type="PROSITE" id="PS50109"/>
    </source>
</evidence>
<keyword evidence="10 11" id="KW-0472">Membrane</keyword>
<keyword evidence="7 14" id="KW-0418">Kinase</keyword>
<dbReference type="Gene3D" id="6.10.340.10">
    <property type="match status" value="1"/>
</dbReference>
<dbReference type="Proteomes" id="UP001500556">
    <property type="component" value="Unassembled WGS sequence"/>
</dbReference>
<keyword evidence="6 11" id="KW-0812">Transmembrane</keyword>
<feature type="domain" description="HAMP" evidence="13">
    <location>
        <begin position="207"/>
        <end position="260"/>
    </location>
</feature>
<name>A0ABP8YGZ5_9MICO</name>
<evidence type="ECO:0000256" key="7">
    <source>
        <dbReference type="ARBA" id="ARBA00022777"/>
    </source>
</evidence>
<evidence type="ECO:0000256" key="6">
    <source>
        <dbReference type="ARBA" id="ARBA00022692"/>
    </source>
</evidence>
<dbReference type="GO" id="GO:0016301">
    <property type="term" value="F:kinase activity"/>
    <property type="evidence" value="ECO:0007669"/>
    <property type="project" value="UniProtKB-KW"/>
</dbReference>
<keyword evidence="9" id="KW-0902">Two-component regulatory system</keyword>
<dbReference type="EC" id="2.7.13.3" evidence="3"/>
<dbReference type="InterPro" id="IPR004358">
    <property type="entry name" value="Sig_transdc_His_kin-like_C"/>
</dbReference>
<dbReference type="SMART" id="SM00304">
    <property type="entry name" value="HAMP"/>
    <property type="match status" value="1"/>
</dbReference>
<evidence type="ECO:0000256" key="1">
    <source>
        <dbReference type="ARBA" id="ARBA00000085"/>
    </source>
</evidence>
<evidence type="ECO:0000313" key="14">
    <source>
        <dbReference type="EMBL" id="GAA4728138.1"/>
    </source>
</evidence>
<dbReference type="InterPro" id="IPR003660">
    <property type="entry name" value="HAMP_dom"/>
</dbReference>
<dbReference type="PRINTS" id="PR00344">
    <property type="entry name" value="BCTRLSENSOR"/>
</dbReference>
<evidence type="ECO:0000256" key="4">
    <source>
        <dbReference type="ARBA" id="ARBA00022553"/>
    </source>
</evidence>
<dbReference type="Gene3D" id="3.30.565.10">
    <property type="entry name" value="Histidine kinase-like ATPase, C-terminal domain"/>
    <property type="match status" value="1"/>
</dbReference>
<gene>
    <name evidence="14" type="ORF">GCM10025782_28590</name>
</gene>
<comment type="subcellular location">
    <subcellularLocation>
        <location evidence="2">Cell membrane</location>
    </subcellularLocation>
</comment>
<dbReference type="SMART" id="SM00388">
    <property type="entry name" value="HisKA"/>
    <property type="match status" value="1"/>
</dbReference>
<dbReference type="SUPFAM" id="SSF47384">
    <property type="entry name" value="Homodimeric domain of signal transducing histidine kinase"/>
    <property type="match status" value="1"/>
</dbReference>
<keyword evidence="8 11" id="KW-1133">Transmembrane helix</keyword>
<dbReference type="SMART" id="SM00387">
    <property type="entry name" value="HATPase_c"/>
    <property type="match status" value="1"/>
</dbReference>
<evidence type="ECO:0000256" key="5">
    <source>
        <dbReference type="ARBA" id="ARBA00022679"/>
    </source>
</evidence>
<dbReference type="InterPro" id="IPR003594">
    <property type="entry name" value="HATPase_dom"/>
</dbReference>
<proteinExistence type="predicted"/>
<reference evidence="15" key="1">
    <citation type="journal article" date="2019" name="Int. J. Syst. Evol. Microbiol.">
        <title>The Global Catalogue of Microorganisms (GCM) 10K type strain sequencing project: providing services to taxonomists for standard genome sequencing and annotation.</title>
        <authorList>
            <consortium name="The Broad Institute Genomics Platform"/>
            <consortium name="The Broad Institute Genome Sequencing Center for Infectious Disease"/>
            <person name="Wu L."/>
            <person name="Ma J."/>
        </authorList>
    </citation>
    <scope>NUCLEOTIDE SEQUENCE [LARGE SCALE GENOMIC DNA]</scope>
    <source>
        <strain evidence="15">JCM 18961</strain>
    </source>
</reference>
<dbReference type="SUPFAM" id="SSF55874">
    <property type="entry name" value="ATPase domain of HSP90 chaperone/DNA topoisomerase II/histidine kinase"/>
    <property type="match status" value="1"/>
</dbReference>
<dbReference type="InterPro" id="IPR005467">
    <property type="entry name" value="His_kinase_dom"/>
</dbReference>
<feature type="transmembrane region" description="Helical" evidence="11">
    <location>
        <begin position="183"/>
        <end position="206"/>
    </location>
</feature>
<dbReference type="Pfam" id="PF00512">
    <property type="entry name" value="HisKA"/>
    <property type="match status" value="1"/>
</dbReference>
<dbReference type="CDD" id="cd00075">
    <property type="entry name" value="HATPase"/>
    <property type="match status" value="1"/>
</dbReference>
<sequence length="504" mass="53499">MSHPTPSVAPPGRPEASRPVVPERFTRHLEALPLRLRLIAIMLVLLLLALTLSASATAVLMRRDLLGRVDQQLRLAADPVAEQAFNDLGSAISEGIPNGYAFIVLPNDGRAPITANPVGESMHPRVPSLTASSTQVRSGQPFTIGSSDGPMQWRAVAGQIRRTQAVVVVAVPLGSVDRTVRKLVLVELLIGLAVLVACAVGGWYAVQRAFRPLRQIEDTAAAIADGDLTRRIPTRTAKDEVTSLSRSLNVMLAQIEQSFSQREASEERMRQFVADASHELRTPLAAVRGYAELYRQGAVREPADVASAMARIEGEAGRMGGLVEDLLMLARLDDQRPLRFTDVDLIVLAADAAQDARAIDPQRAITVTGLDGPLAPTLVPGDEAKLRQLLANLMSNALNHTPAGTPLEVAVGVRRTDGMGVLEVRDHGPGVDPDKAKKVFERFFRADPSRVRGSGGGNGLGLAIAAAIVAGHRGRIGVAQTPGGGATFVVELPTANSQPAPSTP</sequence>
<keyword evidence="4" id="KW-0597">Phosphoprotein</keyword>